<proteinExistence type="predicted"/>
<dbReference type="NCBIfam" id="TIGR01863">
    <property type="entry name" value="cas_Csd1"/>
    <property type="match status" value="1"/>
</dbReference>
<dbReference type="HOGENOM" id="CLU_031037_0_0_9"/>
<dbReference type="RefSeq" id="WP_013809681.1">
    <property type="nucleotide sequence ID" value="NC_015565.1"/>
</dbReference>
<organism evidence="1 2">
    <name type="scientific">Desulfotomaculum nigrificans (strain DSM 14880 / VKM B-2319 / CO-1-SRB)</name>
    <name type="common">Desulfotomaculum carboxydivorans</name>
    <dbReference type="NCBI Taxonomy" id="868595"/>
    <lineage>
        <taxon>Bacteria</taxon>
        <taxon>Bacillati</taxon>
        <taxon>Bacillota</taxon>
        <taxon>Clostridia</taxon>
        <taxon>Eubacteriales</taxon>
        <taxon>Desulfotomaculaceae</taxon>
        <taxon>Desulfotomaculum</taxon>
    </lineage>
</organism>
<dbReference type="InterPro" id="IPR010144">
    <property type="entry name" value="CRISPR-assoc_prot_Csd1-typ"/>
</dbReference>
<evidence type="ECO:0000313" key="2">
    <source>
        <dbReference type="Proteomes" id="UP000009226"/>
    </source>
</evidence>
<dbReference type="CDD" id="cd09757">
    <property type="entry name" value="Cas8c_I-C"/>
    <property type="match status" value="1"/>
</dbReference>
<dbReference type="eggNOG" id="ENOG502Z7WH">
    <property type="taxonomic scope" value="Bacteria"/>
</dbReference>
<name>F6B7Q6_DESCC</name>
<keyword evidence="2" id="KW-1185">Reference proteome</keyword>
<gene>
    <name evidence="1" type="ordered locus">Desca_0536</name>
</gene>
<dbReference type="Pfam" id="PF09709">
    <property type="entry name" value="Cas_Csd1"/>
    <property type="match status" value="1"/>
</dbReference>
<sequence length="592" mass="66762">MIINALYECYERLLTDPGSGVSPPGYSKAKVSYALNISHKGELLNVIDLRVMKGKKLSSRDIDVPEQVKRASGIAPNFLCDNCVYVLGIGYIGKEKDSKWIMKRFEAFRRRQHEILDGVDDIGAQALLRFLDDWDPTKAVEHPLLREHLDGLADGGNIVFMLKGEHGYLHERPALRAAWEYHRSNSDSDRIGQCLVTGKRAPLARLHPSIKGVTGAQPSGASLVSFNLNAFTSYGKEQSYNSPVAVEAAFAYTTALNYLLASGRHRLRIGDTTTVFWAERIGSGIEEDFFAELFDPAWDTGKRDNKDDKPKRDPKTTGLVRDVLTRIREHKPVRDVMKEVDPDARFYILGLAPNASRLSVRFWHVDTFGSLTEKIGRHYSDMAIEKNWDTDPDFIPLWQILKETAPLGDMERVSPLLAGALTRAILLGLPYPQSLFTAMLSRVRADQTVNYVRAAVVKACLIRNYKHLDESKKEVVESMSLKEDNLNLPYRLGRLFALLEKVQQDANPGINATIRDRYFGAASATPRAVFPLLLRLSQHHISKAEYGFVTDKKIEEIMIGIDNFPSHLNLEEQGLFVLGYYHQRNALYKKSN</sequence>
<dbReference type="KEGG" id="dca:Desca_0536"/>
<dbReference type="AlphaFoldDB" id="F6B7Q6"/>
<evidence type="ECO:0000313" key="1">
    <source>
        <dbReference type="EMBL" id="AEF93428.1"/>
    </source>
</evidence>
<protein>
    <submittedName>
        <fullName evidence="1">CRISPR-associated protein, Csd1 family</fullName>
    </submittedName>
</protein>
<dbReference type="EMBL" id="CP002736">
    <property type="protein sequence ID" value="AEF93428.1"/>
    <property type="molecule type" value="Genomic_DNA"/>
</dbReference>
<reference evidence="1 2" key="1">
    <citation type="submission" date="2011-05" db="EMBL/GenBank/DDBJ databases">
        <title>Complete sequence of Desulfotomaculum carboxydivorans CO-1-SRB.</title>
        <authorList>
            <consortium name="US DOE Joint Genome Institute"/>
            <person name="Lucas S."/>
            <person name="Han J."/>
            <person name="Lapidus A."/>
            <person name="Cheng J.-F."/>
            <person name="Goodwin L."/>
            <person name="Pitluck S."/>
            <person name="Peters L."/>
            <person name="Mikhailova N."/>
            <person name="Lu M."/>
            <person name="Han C."/>
            <person name="Tapia R."/>
            <person name="Land M."/>
            <person name="Hauser L."/>
            <person name="Kyrpides N."/>
            <person name="Ivanova N."/>
            <person name="Pagani I."/>
            <person name="Stams A."/>
            <person name="Plugge C."/>
            <person name="Muyzer G."/>
            <person name="Kuever J."/>
            <person name="Parshina S."/>
            <person name="Ivanova A."/>
            <person name="Nazina T."/>
            <person name="Woyke T."/>
        </authorList>
    </citation>
    <scope>NUCLEOTIDE SEQUENCE [LARGE SCALE GENOMIC DNA]</scope>
    <source>
        <strain evidence="2">DSM 14880 / VKM B-2319 / CO-1-SRB</strain>
    </source>
</reference>
<dbReference type="STRING" id="868595.Desca_0536"/>
<dbReference type="Proteomes" id="UP000009226">
    <property type="component" value="Chromosome"/>
</dbReference>
<accession>F6B7Q6</accession>